<dbReference type="PANTHER" id="PTHR48228">
    <property type="entry name" value="SUCCINYL-COA--D-CITRAMALATE COA-TRANSFERASE"/>
    <property type="match status" value="1"/>
</dbReference>
<dbReference type="Gene3D" id="3.30.1540.10">
    <property type="entry name" value="formyl-coa transferase, domain 3"/>
    <property type="match status" value="1"/>
</dbReference>
<dbReference type="OrthoDB" id="9797653at2"/>
<dbReference type="EMBL" id="CCSD01000027">
    <property type="protein sequence ID" value="CDZ86992.1"/>
    <property type="molecule type" value="Genomic_DNA"/>
</dbReference>
<dbReference type="RefSeq" id="WP_040269886.1">
    <property type="nucleotide sequence ID" value="NZ_JAJNCM010000001.1"/>
</dbReference>
<dbReference type="Pfam" id="PF02515">
    <property type="entry name" value="CoA_transf_3"/>
    <property type="match status" value="1"/>
</dbReference>
<dbReference type="AlphaFoldDB" id="A0A098BFN0"/>
<reference evidence="1 2" key="1">
    <citation type="journal article" date="2014" name="Genome Announc.">
        <title>Draft Genome Sequence of Propane- and Butane-Oxidizing Actinobacterium Rhodococcus ruber IEGM 231.</title>
        <authorList>
            <person name="Ivshina I.B."/>
            <person name="Kuyukina M.S."/>
            <person name="Krivoruchko A.V."/>
            <person name="Barbe V."/>
            <person name="Fischer C."/>
        </authorList>
    </citation>
    <scope>NUCLEOTIDE SEQUENCE [LARGE SCALE GENOMIC DNA]</scope>
</reference>
<dbReference type="eggNOG" id="COG1804">
    <property type="taxonomic scope" value="Bacteria"/>
</dbReference>
<dbReference type="Proteomes" id="UP000042997">
    <property type="component" value="Unassembled WGS sequence"/>
</dbReference>
<dbReference type="SUPFAM" id="SSF89796">
    <property type="entry name" value="CoA-transferase family III (CaiB/BaiF)"/>
    <property type="match status" value="1"/>
</dbReference>
<dbReference type="InterPro" id="IPR050509">
    <property type="entry name" value="CoA-transferase_III"/>
</dbReference>
<sequence>MTTRPLDGVRVVDLSSFVAGPTAGRILAELGADVIRVDPLGGAVDGGRWPLAGSGASLYWTGLNQAKRSVAVDLRSEDGRAVVTDLIAEAGIVLENAARTPWLAHDVLAARRPDLIHLHIAGNADGSPAVDYTVNAAVGLPLMSGPVDGTVPVNRVLPAWDLITGVQAALGIVAALRRRDRTGEGAYLELALEDVAVSAVASMGWLAEAEERGSGRERQGNALYGSYGSDFATADGRAVMAVGLTVAQWRGLVEVTGTAEVFAALERHRGLRFADEGDRYAARDEITAILRPWFSARTLAEIEKELSGSRVLWAPYRTMDEVAAREYAVIERVEQPGVGAVPTARSPLRWDGTYTGARPAPQHGQHTREVLAELGLGSGSIDALLDAQAGTPAPSARPDGA</sequence>
<gene>
    <name evidence="1" type="ORF">RHRU231_190016</name>
</gene>
<evidence type="ECO:0000313" key="1">
    <source>
        <dbReference type="EMBL" id="CDZ86992.1"/>
    </source>
</evidence>
<dbReference type="InterPro" id="IPR003673">
    <property type="entry name" value="CoA-Trfase_fam_III"/>
</dbReference>
<dbReference type="InterPro" id="IPR044855">
    <property type="entry name" value="CoA-Trfase_III_dom3_sf"/>
</dbReference>
<dbReference type="GO" id="GO:0003824">
    <property type="term" value="F:catalytic activity"/>
    <property type="evidence" value="ECO:0007669"/>
    <property type="project" value="InterPro"/>
</dbReference>
<protein>
    <submittedName>
        <fullName evidence="1">L-carnitine dehydratase/bile acid-inducible protein F</fullName>
    </submittedName>
</protein>
<dbReference type="InterPro" id="IPR023606">
    <property type="entry name" value="CoA-Trfase_III_dom_1_sf"/>
</dbReference>
<name>A0A098BFN0_9NOCA</name>
<accession>A0A098BFN0</accession>
<organism evidence="1 2">
    <name type="scientific">Rhodococcus ruber</name>
    <dbReference type="NCBI Taxonomy" id="1830"/>
    <lineage>
        <taxon>Bacteria</taxon>
        <taxon>Bacillati</taxon>
        <taxon>Actinomycetota</taxon>
        <taxon>Actinomycetes</taxon>
        <taxon>Mycobacteriales</taxon>
        <taxon>Nocardiaceae</taxon>
        <taxon>Rhodococcus</taxon>
    </lineage>
</organism>
<dbReference type="PANTHER" id="PTHR48228:SF5">
    <property type="entry name" value="ALPHA-METHYLACYL-COA RACEMASE"/>
    <property type="match status" value="1"/>
</dbReference>
<dbReference type="Gene3D" id="3.40.50.10540">
    <property type="entry name" value="Crotonobetainyl-coa:carnitine coa-transferase, domain 1"/>
    <property type="match status" value="1"/>
</dbReference>
<evidence type="ECO:0000313" key="2">
    <source>
        <dbReference type="Proteomes" id="UP000042997"/>
    </source>
</evidence>
<proteinExistence type="predicted"/>